<reference evidence="1 2" key="1">
    <citation type="submission" date="2020-09" db="EMBL/GenBank/DDBJ databases">
        <title>De no assembly of potato wild relative species, Solanum commersonii.</title>
        <authorList>
            <person name="Cho K."/>
        </authorList>
    </citation>
    <scope>NUCLEOTIDE SEQUENCE [LARGE SCALE GENOMIC DNA]</scope>
    <source>
        <strain evidence="1">LZ3.2</strain>
        <tissue evidence="1">Leaf</tissue>
    </source>
</reference>
<name>A0A9J5WA66_SOLCO</name>
<comment type="caution">
    <text evidence="1">The sequence shown here is derived from an EMBL/GenBank/DDBJ whole genome shotgun (WGS) entry which is preliminary data.</text>
</comment>
<protein>
    <submittedName>
        <fullName evidence="1">Uncharacterized protein</fullName>
    </submittedName>
</protein>
<evidence type="ECO:0000313" key="2">
    <source>
        <dbReference type="Proteomes" id="UP000824120"/>
    </source>
</evidence>
<proteinExistence type="predicted"/>
<dbReference type="EMBL" id="JACXVP010000012">
    <property type="protein sequence ID" value="KAG5572426.1"/>
    <property type="molecule type" value="Genomic_DNA"/>
</dbReference>
<gene>
    <name evidence="1" type="ORF">H5410_062192</name>
</gene>
<keyword evidence="2" id="KW-1185">Reference proteome</keyword>
<evidence type="ECO:0000313" key="1">
    <source>
        <dbReference type="EMBL" id="KAG5572426.1"/>
    </source>
</evidence>
<dbReference type="AlphaFoldDB" id="A0A9J5WA66"/>
<dbReference type="Proteomes" id="UP000824120">
    <property type="component" value="Chromosome 12"/>
</dbReference>
<accession>A0A9J5WA66</accession>
<organism evidence="1 2">
    <name type="scientific">Solanum commersonii</name>
    <name type="common">Commerson's wild potato</name>
    <name type="synonym">Commerson's nightshade</name>
    <dbReference type="NCBI Taxonomy" id="4109"/>
    <lineage>
        <taxon>Eukaryota</taxon>
        <taxon>Viridiplantae</taxon>
        <taxon>Streptophyta</taxon>
        <taxon>Embryophyta</taxon>
        <taxon>Tracheophyta</taxon>
        <taxon>Spermatophyta</taxon>
        <taxon>Magnoliopsida</taxon>
        <taxon>eudicotyledons</taxon>
        <taxon>Gunneridae</taxon>
        <taxon>Pentapetalae</taxon>
        <taxon>asterids</taxon>
        <taxon>lamiids</taxon>
        <taxon>Solanales</taxon>
        <taxon>Solanaceae</taxon>
        <taxon>Solanoideae</taxon>
        <taxon>Solaneae</taxon>
        <taxon>Solanum</taxon>
    </lineage>
</organism>
<sequence>MSLINSKVSQKVISSSVHLEDILEGSLLYAELHVYLSQKQSDTFASIAKYNIDDIRSYERLAKKKFRGKKNPGRYSSDIYLTDYTSRVSHTKPVHWGISSMKERHISLNKVPSSFTYWDYINAFSKVLYYNNERHKHTWFIKIIFVIWNKLNTFISSQNSRFHGSINGLQKIVGLYCTKIQDYGTMPHKGIVANNSVKHIARRISIQDGNKQEMIKSIWKKSEIIYFSISLIMKNQTPR</sequence>